<name>A0A1H4LSI2_9HYPH</name>
<dbReference type="GO" id="GO:0022857">
    <property type="term" value="F:transmembrane transporter activity"/>
    <property type="evidence" value="ECO:0007669"/>
    <property type="project" value="UniProtKB-UniRule"/>
</dbReference>
<proteinExistence type="inferred from homology"/>
<evidence type="ECO:0000313" key="9">
    <source>
        <dbReference type="EMBL" id="SEB73709.1"/>
    </source>
</evidence>
<dbReference type="NCBIfam" id="TIGR00786">
    <property type="entry name" value="dctM"/>
    <property type="match status" value="1"/>
</dbReference>
<evidence type="ECO:0000256" key="2">
    <source>
        <dbReference type="ARBA" id="ARBA00022475"/>
    </source>
</evidence>
<dbReference type="Pfam" id="PF06808">
    <property type="entry name" value="DctM"/>
    <property type="match status" value="1"/>
</dbReference>
<feature type="domain" description="TRAP C4-dicarboxylate transport system permease DctM subunit" evidence="8">
    <location>
        <begin position="7"/>
        <end position="414"/>
    </location>
</feature>
<keyword evidence="7" id="KW-0813">Transport</keyword>
<protein>
    <recommendedName>
        <fullName evidence="7">TRAP transporter large permease protein</fullName>
    </recommendedName>
</protein>
<evidence type="ECO:0000259" key="8">
    <source>
        <dbReference type="Pfam" id="PF06808"/>
    </source>
</evidence>
<comment type="function">
    <text evidence="7">Part of the tripartite ATP-independent periplasmic (TRAP) transport system.</text>
</comment>
<feature type="transmembrane region" description="Helical" evidence="7">
    <location>
        <begin position="398"/>
        <end position="417"/>
    </location>
</feature>
<feature type="transmembrane region" description="Helical" evidence="7">
    <location>
        <begin position="313"/>
        <end position="342"/>
    </location>
</feature>
<feature type="transmembrane region" description="Helical" evidence="7">
    <location>
        <begin position="275"/>
        <end position="293"/>
    </location>
</feature>
<keyword evidence="3 7" id="KW-0997">Cell inner membrane</keyword>
<dbReference type="EMBL" id="FNSL01000001">
    <property type="protein sequence ID" value="SEB73709.1"/>
    <property type="molecule type" value="Genomic_DNA"/>
</dbReference>
<dbReference type="InterPro" id="IPR010656">
    <property type="entry name" value="DctM"/>
</dbReference>
<dbReference type="Proteomes" id="UP000199064">
    <property type="component" value="Unassembled WGS sequence"/>
</dbReference>
<comment type="subcellular location">
    <subcellularLocation>
        <location evidence="1 7">Cell inner membrane</location>
        <topology evidence="1 7">Multi-pass membrane protein</topology>
    </subcellularLocation>
</comment>
<evidence type="ECO:0000313" key="10">
    <source>
        <dbReference type="Proteomes" id="UP000199064"/>
    </source>
</evidence>
<feature type="transmembrane region" description="Helical" evidence="7">
    <location>
        <begin position="169"/>
        <end position="190"/>
    </location>
</feature>
<feature type="transmembrane region" description="Helical" evidence="7">
    <location>
        <begin position="133"/>
        <end position="157"/>
    </location>
</feature>
<feature type="transmembrane region" description="Helical" evidence="7">
    <location>
        <begin position="211"/>
        <end position="232"/>
    </location>
</feature>
<dbReference type="InterPro" id="IPR004681">
    <property type="entry name" value="TRAP_DctM"/>
</dbReference>
<feature type="transmembrane region" description="Helical" evidence="7">
    <location>
        <begin position="100"/>
        <end position="121"/>
    </location>
</feature>
<evidence type="ECO:0000256" key="4">
    <source>
        <dbReference type="ARBA" id="ARBA00022692"/>
    </source>
</evidence>
<reference evidence="10" key="1">
    <citation type="submission" date="2016-10" db="EMBL/GenBank/DDBJ databases">
        <authorList>
            <person name="Varghese N."/>
            <person name="Submissions S."/>
        </authorList>
    </citation>
    <scope>NUCLEOTIDE SEQUENCE [LARGE SCALE GENOMIC DNA]</scope>
    <source>
        <strain evidence="10">ES.061</strain>
    </source>
</reference>
<feature type="transmembrane region" description="Helical" evidence="7">
    <location>
        <begin position="48"/>
        <end position="69"/>
    </location>
</feature>
<sequence>MITTLLLLLLLFLLVGVPTAYALAASAIAVIWLEGIPLTIAVQRMTAGVQSFPLLAIPLFILAGTLMNASGISERLFALTGSLVGHIRGGMAYVNVLTNVFMSGISGSSLADCAATTRVFVPQMVRHGYDKGFSVGLTASAAVLAPIIPPSILLVIYGWQANVSIGDLFVAGIVPGLVIATALVVTVAIMTRRRGFGRGAAFSASALRQTFFQASWALLMPVIIIVGFRMGIFTATEVAAIAAAYAFLVGLLVYRTLKVAELPGVFASAARDTSSILVIAATAAPFGWILSIGQAPQQLLSFLTGFSDSPMLILLLINVILLVLGTFMETLVLIIILVPILLPLIETLGIDPVHFGIVMIINLVIGQLTPPLGVLMYVTCGISGTSIAQFMRAIRPFLIALILALLAITYIPALALYPTALLR</sequence>
<dbReference type="PANTHER" id="PTHR33362">
    <property type="entry name" value="SIALIC ACID TRAP TRANSPORTER PERMEASE PROTEIN SIAT-RELATED"/>
    <property type="match status" value="1"/>
</dbReference>
<keyword evidence="4 7" id="KW-0812">Transmembrane</keyword>
<dbReference type="PANTHER" id="PTHR33362:SF2">
    <property type="entry name" value="TRAP TRANSPORTER LARGE PERMEASE PROTEIN"/>
    <property type="match status" value="1"/>
</dbReference>
<evidence type="ECO:0000256" key="1">
    <source>
        <dbReference type="ARBA" id="ARBA00004429"/>
    </source>
</evidence>
<keyword evidence="10" id="KW-1185">Reference proteome</keyword>
<accession>A0A1H4LSI2</accession>
<gene>
    <name evidence="9" type="ORF">SAMN05216452_2979</name>
</gene>
<feature type="transmembrane region" description="Helical" evidence="7">
    <location>
        <begin position="238"/>
        <end position="254"/>
    </location>
</feature>
<keyword evidence="5 7" id="KW-1133">Transmembrane helix</keyword>
<dbReference type="PIRSF" id="PIRSF006066">
    <property type="entry name" value="HI0050"/>
    <property type="match status" value="1"/>
</dbReference>
<feature type="transmembrane region" description="Helical" evidence="7">
    <location>
        <begin position="349"/>
        <end position="368"/>
    </location>
</feature>
<keyword evidence="6 7" id="KW-0472">Membrane</keyword>
<keyword evidence="2" id="KW-1003">Cell membrane</keyword>
<dbReference type="GO" id="GO:0005886">
    <property type="term" value="C:plasma membrane"/>
    <property type="evidence" value="ECO:0007669"/>
    <property type="project" value="UniProtKB-SubCell"/>
</dbReference>
<evidence type="ECO:0000256" key="3">
    <source>
        <dbReference type="ARBA" id="ARBA00022519"/>
    </source>
</evidence>
<dbReference type="RefSeq" id="WP_090329306.1">
    <property type="nucleotide sequence ID" value="NZ_FNSL01000001.1"/>
</dbReference>
<organism evidence="9 10">
    <name type="scientific">Nitratireductor aquibiodomus</name>
    <dbReference type="NCBI Taxonomy" id="204799"/>
    <lineage>
        <taxon>Bacteria</taxon>
        <taxon>Pseudomonadati</taxon>
        <taxon>Pseudomonadota</taxon>
        <taxon>Alphaproteobacteria</taxon>
        <taxon>Hyphomicrobiales</taxon>
        <taxon>Phyllobacteriaceae</taxon>
        <taxon>Nitratireductor</taxon>
    </lineage>
</organism>
<comment type="subunit">
    <text evidence="7">The complex comprises the extracytoplasmic solute receptor protein and the two transmembrane proteins.</text>
</comment>
<evidence type="ECO:0000256" key="7">
    <source>
        <dbReference type="RuleBase" id="RU369079"/>
    </source>
</evidence>
<comment type="caution">
    <text evidence="7">Lacks conserved residue(s) required for the propagation of feature annotation.</text>
</comment>
<dbReference type="AlphaFoldDB" id="A0A1H4LSI2"/>
<evidence type="ECO:0000256" key="6">
    <source>
        <dbReference type="ARBA" id="ARBA00023136"/>
    </source>
</evidence>
<comment type="similarity">
    <text evidence="7">Belongs to the TRAP transporter large permease family.</text>
</comment>
<evidence type="ECO:0000256" key="5">
    <source>
        <dbReference type="ARBA" id="ARBA00022989"/>
    </source>
</evidence>